<dbReference type="Proteomes" id="UP001161247">
    <property type="component" value="Chromosome 1"/>
</dbReference>
<dbReference type="InterPro" id="IPR036600">
    <property type="entry name" value="PAH_sf"/>
</dbReference>
<evidence type="ECO:0000256" key="1">
    <source>
        <dbReference type="ARBA" id="ARBA00004123"/>
    </source>
</evidence>
<evidence type="ECO:0000313" key="5">
    <source>
        <dbReference type="EMBL" id="CAI9088771.1"/>
    </source>
</evidence>
<comment type="subcellular location">
    <subcellularLocation>
        <location evidence="1 3">Nucleus</location>
    </subcellularLocation>
</comment>
<gene>
    <name evidence="5" type="ORF">OLC1_LOCUS1267</name>
</gene>
<proteinExistence type="predicted"/>
<dbReference type="PROSITE" id="PS51477">
    <property type="entry name" value="PAH"/>
    <property type="match status" value="2"/>
</dbReference>
<dbReference type="InterPro" id="IPR039774">
    <property type="entry name" value="Sin3-like"/>
</dbReference>
<evidence type="ECO:0000256" key="2">
    <source>
        <dbReference type="ARBA" id="ARBA00023242"/>
    </source>
</evidence>
<dbReference type="PANTHER" id="PTHR12346">
    <property type="entry name" value="SIN3B-RELATED"/>
    <property type="match status" value="1"/>
</dbReference>
<evidence type="ECO:0000313" key="6">
    <source>
        <dbReference type="Proteomes" id="UP001161247"/>
    </source>
</evidence>
<dbReference type="GO" id="GO:0005634">
    <property type="term" value="C:nucleus"/>
    <property type="evidence" value="ECO:0007669"/>
    <property type="project" value="UniProtKB-SubCell"/>
</dbReference>
<accession>A0AAV1BZS2</accession>
<evidence type="ECO:0000256" key="3">
    <source>
        <dbReference type="PROSITE-ProRule" id="PRU00810"/>
    </source>
</evidence>
<feature type="compositionally biased region" description="Low complexity" evidence="4">
    <location>
        <begin position="77"/>
        <end position="99"/>
    </location>
</feature>
<keyword evidence="6" id="KW-1185">Reference proteome</keyword>
<dbReference type="Gene3D" id="1.20.1160.11">
    <property type="entry name" value="Paired amphipathic helix"/>
    <property type="match status" value="2"/>
</dbReference>
<dbReference type="GO" id="GO:0003714">
    <property type="term" value="F:transcription corepressor activity"/>
    <property type="evidence" value="ECO:0007669"/>
    <property type="project" value="InterPro"/>
</dbReference>
<sequence length="407" mass="46853">MTKEYAQEFLEEVERVLLPTNHVDNKYTQFRSALKMFQNRTLSVEGVVDMFNKLFEGHQGLLLGLRNFLPQIHNHHQQQQQQQQQSQQNVVDSTLISSSSDDDDDEVSNGPPTEEYVEIRSREFFNSVKDRFANNNVKIYYDVMNVLNSYSKGKLDATTSVVYTKICSLLLGHVDLVQQFESFLDDGTGGLIDTLRYLAREDCLSDYNVLLKRYESATEAIKEKPEELTEDNLVCMAELYFSEYHNENVDKRVRYEFRWVLFKEINYDLKGVSNVVIPLLEKKIKELVGKRDEVKAFFDKILDLPAQASEKEEDLIGELNISSSSESESLELNSWNLRQLMNLGNLDKWDYIQKQGVVQAGNEPNNVALSPLSSVQVKTQTEDNKNKADGREDVVPSEKHIFPEALH</sequence>
<keyword evidence="2 3" id="KW-0539">Nucleus</keyword>
<feature type="region of interest" description="Disordered" evidence="4">
    <location>
        <begin position="376"/>
        <end position="407"/>
    </location>
</feature>
<dbReference type="EMBL" id="OX459118">
    <property type="protein sequence ID" value="CAI9088771.1"/>
    <property type="molecule type" value="Genomic_DNA"/>
</dbReference>
<name>A0AAV1BZS2_OLDCO</name>
<dbReference type="AlphaFoldDB" id="A0AAV1BZS2"/>
<dbReference type="Pfam" id="PF02671">
    <property type="entry name" value="PAH"/>
    <property type="match status" value="2"/>
</dbReference>
<dbReference type="SUPFAM" id="SSF47762">
    <property type="entry name" value="PAH2 domain"/>
    <property type="match status" value="2"/>
</dbReference>
<feature type="region of interest" description="Disordered" evidence="4">
    <location>
        <begin position="74"/>
        <end position="113"/>
    </location>
</feature>
<feature type="compositionally biased region" description="Basic and acidic residues" evidence="4">
    <location>
        <begin position="380"/>
        <end position="407"/>
    </location>
</feature>
<protein>
    <submittedName>
        <fullName evidence="5">OLC1v1023195C1</fullName>
    </submittedName>
</protein>
<organism evidence="5 6">
    <name type="scientific">Oldenlandia corymbosa var. corymbosa</name>
    <dbReference type="NCBI Taxonomy" id="529605"/>
    <lineage>
        <taxon>Eukaryota</taxon>
        <taxon>Viridiplantae</taxon>
        <taxon>Streptophyta</taxon>
        <taxon>Embryophyta</taxon>
        <taxon>Tracheophyta</taxon>
        <taxon>Spermatophyta</taxon>
        <taxon>Magnoliopsida</taxon>
        <taxon>eudicotyledons</taxon>
        <taxon>Gunneridae</taxon>
        <taxon>Pentapetalae</taxon>
        <taxon>asterids</taxon>
        <taxon>lamiids</taxon>
        <taxon>Gentianales</taxon>
        <taxon>Rubiaceae</taxon>
        <taxon>Rubioideae</taxon>
        <taxon>Spermacoceae</taxon>
        <taxon>Hedyotis-Oldenlandia complex</taxon>
        <taxon>Oldenlandia</taxon>
    </lineage>
</organism>
<reference evidence="5" key="1">
    <citation type="submission" date="2023-03" db="EMBL/GenBank/DDBJ databases">
        <authorList>
            <person name="Julca I."/>
        </authorList>
    </citation>
    <scope>NUCLEOTIDE SEQUENCE</scope>
</reference>
<evidence type="ECO:0000256" key="4">
    <source>
        <dbReference type="SAM" id="MobiDB-lite"/>
    </source>
</evidence>
<dbReference type="InterPro" id="IPR003822">
    <property type="entry name" value="PAH"/>
</dbReference>